<protein>
    <submittedName>
        <fullName evidence="1">Uncharacterized protein</fullName>
    </submittedName>
</protein>
<proteinExistence type="predicted"/>
<dbReference type="AlphaFoldDB" id="A0A927AN49"/>
<evidence type="ECO:0000313" key="2">
    <source>
        <dbReference type="Proteomes" id="UP000598820"/>
    </source>
</evidence>
<evidence type="ECO:0000313" key="1">
    <source>
        <dbReference type="EMBL" id="MBD2701114.1"/>
    </source>
</evidence>
<reference evidence="1" key="1">
    <citation type="submission" date="2020-09" db="EMBL/GenBank/DDBJ databases">
        <authorList>
            <person name="Kim M.K."/>
        </authorList>
    </citation>
    <scope>NUCLEOTIDE SEQUENCE</scope>
    <source>
        <strain evidence="1">BT702</strain>
    </source>
</reference>
<keyword evidence="2" id="KW-1185">Reference proteome</keyword>
<comment type="caution">
    <text evidence="1">The sequence shown here is derived from an EMBL/GenBank/DDBJ whole genome shotgun (WGS) entry which is preliminary data.</text>
</comment>
<dbReference type="RefSeq" id="WP_190886967.1">
    <property type="nucleotide sequence ID" value="NZ_JACWZY010000007.1"/>
</dbReference>
<dbReference type="Proteomes" id="UP000598820">
    <property type="component" value="Unassembled WGS sequence"/>
</dbReference>
<accession>A0A927AN49</accession>
<name>A0A927AN49_9BACT</name>
<dbReference type="EMBL" id="JACWZY010000007">
    <property type="protein sequence ID" value="MBD2701114.1"/>
    <property type="molecule type" value="Genomic_DNA"/>
</dbReference>
<gene>
    <name evidence="1" type="ORF">IC229_10745</name>
</gene>
<sequence>MKKQFSIKPVQVLKSVSKTVTKVESNNVLRFVLAASGCCADMGYTFTGQSKPVFSL</sequence>
<organism evidence="1 2">
    <name type="scientific">Spirosoma profusum</name>
    <dbReference type="NCBI Taxonomy" id="2771354"/>
    <lineage>
        <taxon>Bacteria</taxon>
        <taxon>Pseudomonadati</taxon>
        <taxon>Bacteroidota</taxon>
        <taxon>Cytophagia</taxon>
        <taxon>Cytophagales</taxon>
        <taxon>Cytophagaceae</taxon>
        <taxon>Spirosoma</taxon>
    </lineage>
</organism>